<evidence type="ECO:0000256" key="2">
    <source>
        <dbReference type="ARBA" id="ARBA00009026"/>
    </source>
</evidence>
<evidence type="ECO:0000256" key="4">
    <source>
        <dbReference type="ARBA" id="ARBA00022603"/>
    </source>
</evidence>
<evidence type="ECO:0000256" key="13">
    <source>
        <dbReference type="SAM" id="MobiDB-lite"/>
    </source>
</evidence>
<evidence type="ECO:0000256" key="12">
    <source>
        <dbReference type="ARBA" id="ARBA00048418"/>
    </source>
</evidence>
<name>A0ABR1JNM8_9AGAR</name>
<feature type="compositionally biased region" description="Polar residues" evidence="13">
    <location>
        <begin position="572"/>
        <end position="581"/>
    </location>
</feature>
<dbReference type="PANTHER" id="PTHR21404:SF3">
    <property type="entry name" value="SMALL RNA 2'-O-METHYLTRANSFERASE"/>
    <property type="match status" value="1"/>
</dbReference>
<comment type="caution">
    <text evidence="14">The sequence shown here is derived from an EMBL/GenBank/DDBJ whole genome shotgun (WGS) entry which is preliminary data.</text>
</comment>
<evidence type="ECO:0000256" key="11">
    <source>
        <dbReference type="ARBA" id="ARBA00035025"/>
    </source>
</evidence>
<dbReference type="InterPro" id="IPR026610">
    <property type="entry name" value="Hen1"/>
</dbReference>
<feature type="region of interest" description="Disordered" evidence="13">
    <location>
        <begin position="495"/>
        <end position="593"/>
    </location>
</feature>
<accession>A0ABR1JNM8</accession>
<sequence>MSSVQATEARPTFASRTSSKLSVELVPDPEYEPAEELKVTFLPPLFLQRRIWILDVLRRENITNVLDIGCGEGQILSVLCEPAPWLTAPPSDIVTPNPDPTSSSPINLFNDSTDPIPNLHPIRIAGLDISDRDLRFAIDATKPSDSSPGAEGDPWLHARASVRWEDLSVQIWKGGLQAINEDFVGAECIVSTEVIEHLPPNIFPFFGPVLLGVYHPRFLLITTPSYKFNARFTPPTSSPSARARQGYPDPTGRTDRIFRHSDHKFEWMPEEFQEYCKKEAAEWGYEVEVGDIGRAVEKDDWDRDAELGGASLVATFRRTDDNRSLDRDSLEEKARAFVKVFSEQYDEATAEHELLAEHFHAAHEQAKKPLSMEEIGDVVKSKMEDYHQSFMRLDELWFERDISVACGGWIEILIRAIETCEGLVLKKDARAEEALSPSAENHVIRQRELWAVEIIGGTSHPRMLWPSTEEAIDQDKSMEYLPPDFNPEEEYKSEYDYSFSSGEGDTSTGADGDISWGEDEDAEELSRADSWEESPWLSKSDPDNKLWRNGFEDEQNPWAEGNLVTVGKETGMTISSSSSTAGWDGDESDDTTS</sequence>
<evidence type="ECO:0000256" key="6">
    <source>
        <dbReference type="ARBA" id="ARBA00022691"/>
    </source>
</evidence>
<keyword evidence="8" id="KW-0460">Magnesium</keyword>
<evidence type="ECO:0000256" key="1">
    <source>
        <dbReference type="ARBA" id="ARBA00001946"/>
    </source>
</evidence>
<keyword evidence="9" id="KW-0694">RNA-binding</keyword>
<keyword evidence="4" id="KW-0489">Methyltransferase</keyword>
<dbReference type="EMBL" id="JBANRG010000009">
    <property type="protein sequence ID" value="KAK7463412.1"/>
    <property type="molecule type" value="Genomic_DNA"/>
</dbReference>
<organism evidence="14 15">
    <name type="scientific">Marasmiellus scandens</name>
    <dbReference type="NCBI Taxonomy" id="2682957"/>
    <lineage>
        <taxon>Eukaryota</taxon>
        <taxon>Fungi</taxon>
        <taxon>Dikarya</taxon>
        <taxon>Basidiomycota</taxon>
        <taxon>Agaricomycotina</taxon>
        <taxon>Agaricomycetes</taxon>
        <taxon>Agaricomycetidae</taxon>
        <taxon>Agaricales</taxon>
        <taxon>Marasmiineae</taxon>
        <taxon>Omphalotaceae</taxon>
        <taxon>Marasmiellus</taxon>
    </lineage>
</organism>
<feature type="compositionally biased region" description="Polar residues" evidence="13">
    <location>
        <begin position="498"/>
        <end position="509"/>
    </location>
</feature>
<evidence type="ECO:0000256" key="3">
    <source>
        <dbReference type="ARBA" id="ARBA00021330"/>
    </source>
</evidence>
<evidence type="ECO:0000256" key="9">
    <source>
        <dbReference type="ARBA" id="ARBA00022884"/>
    </source>
</evidence>
<protein>
    <recommendedName>
        <fullName evidence="3">Small RNA 2'-O-methyltransferase</fullName>
        <ecNumber evidence="11">2.1.1.386</ecNumber>
    </recommendedName>
</protein>
<feature type="compositionally biased region" description="Acidic residues" evidence="13">
    <location>
        <begin position="584"/>
        <end position="593"/>
    </location>
</feature>
<evidence type="ECO:0000256" key="7">
    <source>
        <dbReference type="ARBA" id="ARBA00022723"/>
    </source>
</evidence>
<dbReference type="InterPro" id="IPR029063">
    <property type="entry name" value="SAM-dependent_MTases_sf"/>
</dbReference>
<dbReference type="Gene3D" id="3.40.50.150">
    <property type="entry name" value="Vaccinia Virus protein VP39"/>
    <property type="match status" value="1"/>
</dbReference>
<keyword evidence="6" id="KW-0949">S-adenosyl-L-methionine</keyword>
<evidence type="ECO:0000256" key="8">
    <source>
        <dbReference type="ARBA" id="ARBA00022842"/>
    </source>
</evidence>
<dbReference type="Proteomes" id="UP001498398">
    <property type="component" value="Unassembled WGS sequence"/>
</dbReference>
<keyword evidence="5" id="KW-0808">Transferase</keyword>
<keyword evidence="15" id="KW-1185">Reference proteome</keyword>
<evidence type="ECO:0000313" key="15">
    <source>
        <dbReference type="Proteomes" id="UP001498398"/>
    </source>
</evidence>
<keyword evidence="7" id="KW-0479">Metal-binding</keyword>
<evidence type="ECO:0000313" key="14">
    <source>
        <dbReference type="EMBL" id="KAK7463412.1"/>
    </source>
</evidence>
<dbReference type="EC" id="2.1.1.386" evidence="11"/>
<gene>
    <name evidence="14" type="ORF">VKT23_006765</name>
</gene>
<reference evidence="14 15" key="1">
    <citation type="submission" date="2024-01" db="EMBL/GenBank/DDBJ databases">
        <title>A draft genome for the cacao thread blight pathogen Marasmiellus scandens.</title>
        <authorList>
            <person name="Baruah I.K."/>
            <person name="Leung J."/>
            <person name="Bukari Y."/>
            <person name="Amoako-Attah I."/>
            <person name="Meinhardt L.W."/>
            <person name="Bailey B.A."/>
            <person name="Cohen S.P."/>
        </authorList>
    </citation>
    <scope>NUCLEOTIDE SEQUENCE [LARGE SCALE GENOMIC DNA]</scope>
    <source>
        <strain evidence="14 15">GH-19</strain>
    </source>
</reference>
<comment type="catalytic activity">
    <reaction evidence="12">
        <text>small RNA 3'-end nucleotide + S-adenosyl-L-methionine = small RNA 3'-end 2'-O-methylnucleotide + S-adenosyl-L-homocysteine + H(+)</text>
        <dbReference type="Rhea" id="RHEA:37887"/>
        <dbReference type="Rhea" id="RHEA-COMP:10415"/>
        <dbReference type="Rhea" id="RHEA-COMP:10416"/>
        <dbReference type="ChEBI" id="CHEBI:15378"/>
        <dbReference type="ChEBI" id="CHEBI:57856"/>
        <dbReference type="ChEBI" id="CHEBI:59789"/>
        <dbReference type="ChEBI" id="CHEBI:74896"/>
        <dbReference type="ChEBI" id="CHEBI:74898"/>
        <dbReference type="EC" id="2.1.1.386"/>
    </reaction>
</comment>
<keyword evidence="10" id="KW-0943">RNA-mediated gene silencing</keyword>
<comment type="cofactor">
    <cofactor evidence="1">
        <name>Mg(2+)</name>
        <dbReference type="ChEBI" id="CHEBI:18420"/>
    </cofactor>
</comment>
<comment type="similarity">
    <text evidence="2">Belongs to the methyltransferase superfamily. HEN1 family.</text>
</comment>
<feature type="region of interest" description="Disordered" evidence="13">
    <location>
        <begin position="232"/>
        <end position="253"/>
    </location>
</feature>
<evidence type="ECO:0000256" key="5">
    <source>
        <dbReference type="ARBA" id="ARBA00022679"/>
    </source>
</evidence>
<proteinExistence type="inferred from homology"/>
<dbReference type="SUPFAM" id="SSF53335">
    <property type="entry name" value="S-adenosyl-L-methionine-dependent methyltransferases"/>
    <property type="match status" value="1"/>
</dbReference>
<dbReference type="PANTHER" id="PTHR21404">
    <property type="entry name" value="HEN1"/>
    <property type="match status" value="1"/>
</dbReference>
<evidence type="ECO:0000256" key="10">
    <source>
        <dbReference type="ARBA" id="ARBA00023158"/>
    </source>
</evidence>